<dbReference type="Proteomes" id="UP000277191">
    <property type="component" value="Chromosome 2"/>
</dbReference>
<protein>
    <submittedName>
        <fullName evidence="2">Uncharacterized protein</fullName>
    </submittedName>
</protein>
<name>A0A3S9NDC4_9BURK</name>
<dbReference type="RefSeq" id="WP_126366057.1">
    <property type="nucleotide sequence ID" value="NZ_CP034546.1"/>
</dbReference>
<organism evidence="2 3">
    <name type="scientific">Burkholderia cenocepacia</name>
    <dbReference type="NCBI Taxonomy" id="95486"/>
    <lineage>
        <taxon>Bacteria</taxon>
        <taxon>Pseudomonadati</taxon>
        <taxon>Pseudomonadota</taxon>
        <taxon>Betaproteobacteria</taxon>
        <taxon>Burkholderiales</taxon>
        <taxon>Burkholderiaceae</taxon>
        <taxon>Burkholderia</taxon>
        <taxon>Burkholderia cepacia complex</taxon>
    </lineage>
</organism>
<proteinExistence type="predicted"/>
<evidence type="ECO:0000313" key="3">
    <source>
        <dbReference type="Proteomes" id="UP000277191"/>
    </source>
</evidence>
<reference evidence="2 3" key="1">
    <citation type="submission" date="2018-12" db="EMBL/GenBank/DDBJ databases">
        <title>Cadmium resistance mechanism in endophytic bacteria Burkholderia cenocepacia YG-3.</title>
        <authorList>
            <person name="Zhang X."/>
            <person name="Wang X."/>
            <person name="Zhu Y."/>
        </authorList>
    </citation>
    <scope>NUCLEOTIDE SEQUENCE [LARGE SCALE GENOMIC DNA]</scope>
    <source>
        <strain evidence="2 3">YG-3</strain>
    </source>
</reference>
<dbReference type="EMBL" id="CP034546">
    <property type="protein sequence ID" value="AZQ53789.1"/>
    <property type="molecule type" value="Genomic_DNA"/>
</dbReference>
<dbReference type="AlphaFoldDB" id="A0A3S9NDC4"/>
<sequence>MQLQLQSPPTLNEIPDQTDLLFCSESPPFQTAMLSRASPTREANRVRASSLDANVSAARLSSIGEREASEPMQSAQGIKNAGR</sequence>
<gene>
    <name evidence="2" type="ORF">D5R55_23080</name>
</gene>
<evidence type="ECO:0000256" key="1">
    <source>
        <dbReference type="SAM" id="MobiDB-lite"/>
    </source>
</evidence>
<evidence type="ECO:0000313" key="2">
    <source>
        <dbReference type="EMBL" id="AZQ53789.1"/>
    </source>
</evidence>
<accession>A0A3S9NDC4</accession>
<feature type="region of interest" description="Disordered" evidence="1">
    <location>
        <begin position="60"/>
        <end position="83"/>
    </location>
</feature>